<dbReference type="InterPro" id="IPR002008">
    <property type="entry name" value="DNA_pol_X_beta-like"/>
</dbReference>
<dbReference type="CDD" id="cd07436">
    <property type="entry name" value="PHP_PolX"/>
    <property type="match status" value="1"/>
</dbReference>
<dbReference type="EC" id="2.7.7.7" evidence="3"/>
<evidence type="ECO:0000256" key="17">
    <source>
        <dbReference type="ARBA" id="ARBA00035726"/>
    </source>
</evidence>
<dbReference type="InterPro" id="IPR010996">
    <property type="entry name" value="HHH_MUS81"/>
</dbReference>
<dbReference type="InterPro" id="IPR003141">
    <property type="entry name" value="Pol/His_phosphatase_N"/>
</dbReference>
<evidence type="ECO:0000256" key="3">
    <source>
        <dbReference type="ARBA" id="ARBA00012417"/>
    </source>
</evidence>
<evidence type="ECO:0000256" key="13">
    <source>
        <dbReference type="ARBA" id="ARBA00022932"/>
    </source>
</evidence>
<dbReference type="Gene3D" id="3.30.460.10">
    <property type="entry name" value="Beta Polymerase, domain 2"/>
    <property type="match status" value="1"/>
</dbReference>
<keyword evidence="6" id="KW-0488">Methylation</keyword>
<keyword evidence="9" id="KW-0548">Nucleotidyltransferase</keyword>
<keyword evidence="11" id="KW-0227">DNA damage</keyword>
<dbReference type="GO" id="GO:0140078">
    <property type="term" value="F:class I DNA-(apurinic or apyrimidinic site) endonuclease activity"/>
    <property type="evidence" value="ECO:0007669"/>
    <property type="project" value="UniProtKB-EC"/>
</dbReference>
<keyword evidence="10" id="KW-0235">DNA replication</keyword>
<dbReference type="Pfam" id="PF14520">
    <property type="entry name" value="HHH_5"/>
    <property type="match status" value="1"/>
</dbReference>
<evidence type="ECO:0000256" key="21">
    <source>
        <dbReference type="ARBA" id="ARBA00049244"/>
    </source>
</evidence>
<dbReference type="Gene3D" id="1.10.150.20">
    <property type="entry name" value="5' to 3' exonuclease, C-terminal subdomain"/>
    <property type="match status" value="1"/>
</dbReference>
<evidence type="ECO:0000256" key="7">
    <source>
        <dbReference type="ARBA" id="ARBA00022634"/>
    </source>
</evidence>
<comment type="catalytic activity">
    <reaction evidence="21">
        <text>DNA(n) + a 2'-deoxyribonucleoside 5'-triphosphate = DNA(n+1) + diphosphate</text>
        <dbReference type="Rhea" id="RHEA:22508"/>
        <dbReference type="Rhea" id="RHEA-COMP:17339"/>
        <dbReference type="Rhea" id="RHEA-COMP:17340"/>
        <dbReference type="ChEBI" id="CHEBI:33019"/>
        <dbReference type="ChEBI" id="CHEBI:61560"/>
        <dbReference type="ChEBI" id="CHEBI:173112"/>
        <dbReference type="EC" id="2.7.7.7"/>
    </reaction>
</comment>
<organism evidence="25 26">
    <name type="scientific">Marinobacter salinus</name>
    <dbReference type="NCBI Taxonomy" id="1874317"/>
    <lineage>
        <taxon>Bacteria</taxon>
        <taxon>Pseudomonadati</taxon>
        <taxon>Pseudomonadota</taxon>
        <taxon>Gammaproteobacteria</taxon>
        <taxon>Pseudomonadales</taxon>
        <taxon>Marinobacteraceae</taxon>
        <taxon>Marinobacter</taxon>
    </lineage>
</organism>
<evidence type="ECO:0000256" key="6">
    <source>
        <dbReference type="ARBA" id="ARBA00022481"/>
    </source>
</evidence>
<dbReference type="Pfam" id="PF14792">
    <property type="entry name" value="DNA_pol_B_palm"/>
    <property type="match status" value="1"/>
</dbReference>
<dbReference type="Pfam" id="PF14716">
    <property type="entry name" value="HHH_8"/>
    <property type="match status" value="1"/>
</dbReference>
<dbReference type="Gene3D" id="3.20.20.140">
    <property type="entry name" value="Metal-dependent hydrolases"/>
    <property type="match status" value="1"/>
</dbReference>
<evidence type="ECO:0000256" key="16">
    <source>
        <dbReference type="ARBA" id="ARBA00035717"/>
    </source>
</evidence>
<dbReference type="SUPFAM" id="SSF81301">
    <property type="entry name" value="Nucleotidyltransferase"/>
    <property type="match status" value="1"/>
</dbReference>
<dbReference type="SMART" id="SM00278">
    <property type="entry name" value="HhH1"/>
    <property type="match status" value="3"/>
</dbReference>
<evidence type="ECO:0000256" key="11">
    <source>
        <dbReference type="ARBA" id="ARBA00022763"/>
    </source>
</evidence>
<name>A0A1D9GIH7_9GAMM</name>
<dbReference type="AlphaFoldDB" id="A0A1D9GIH7"/>
<keyword evidence="15" id="KW-0234">DNA repair</keyword>
<comment type="catalytic activity">
    <reaction evidence="19">
        <text>a 5'-end 2'-deoxyribose-2'-deoxyribonucleotide-DNA = (2E,4S)-4-hydroxypenten-2-al-5-phosphate + a 5'-end 5'-phospho-2'-deoxyribonucleoside-DNA + H(+)</text>
        <dbReference type="Rhea" id="RHEA:76255"/>
        <dbReference type="Rhea" id="RHEA-COMP:13180"/>
        <dbReference type="Rhea" id="RHEA-COMP:18657"/>
        <dbReference type="ChEBI" id="CHEBI:15378"/>
        <dbReference type="ChEBI" id="CHEBI:136412"/>
        <dbReference type="ChEBI" id="CHEBI:195194"/>
        <dbReference type="ChEBI" id="CHEBI:195195"/>
    </reaction>
</comment>
<feature type="domain" description="Helix-hairpin-helix DNA-binding motif class 1" evidence="22">
    <location>
        <begin position="129"/>
        <end position="148"/>
    </location>
</feature>
<evidence type="ECO:0000256" key="5">
    <source>
        <dbReference type="ARBA" id="ARBA00020020"/>
    </source>
</evidence>
<dbReference type="GO" id="GO:0005829">
    <property type="term" value="C:cytosol"/>
    <property type="evidence" value="ECO:0007669"/>
    <property type="project" value="TreeGrafter"/>
</dbReference>
<dbReference type="KEGG" id="msq:BKP64_04205"/>
<feature type="domain" description="DNA-directed DNA polymerase X" evidence="24">
    <location>
        <begin position="3"/>
        <end position="316"/>
    </location>
</feature>
<evidence type="ECO:0000256" key="18">
    <source>
        <dbReference type="ARBA" id="ARBA00044632"/>
    </source>
</evidence>
<dbReference type="Gene3D" id="3.30.210.10">
    <property type="entry name" value="DNA polymerase, thumb domain"/>
    <property type="match status" value="1"/>
</dbReference>
<dbReference type="GO" id="GO:0006281">
    <property type="term" value="P:DNA repair"/>
    <property type="evidence" value="ECO:0007669"/>
    <property type="project" value="UniProtKB-KW"/>
</dbReference>
<evidence type="ECO:0000256" key="1">
    <source>
        <dbReference type="ARBA" id="ARBA00001946"/>
    </source>
</evidence>
<dbReference type="InterPro" id="IPR003583">
    <property type="entry name" value="Hlx-hairpin-Hlx_DNA-bd_motif"/>
</dbReference>
<dbReference type="InterPro" id="IPR022311">
    <property type="entry name" value="PolX-like"/>
</dbReference>
<dbReference type="PANTHER" id="PTHR36928">
    <property type="entry name" value="PHOSPHATASE YCDX-RELATED"/>
    <property type="match status" value="1"/>
</dbReference>
<evidence type="ECO:0000313" key="26">
    <source>
        <dbReference type="Proteomes" id="UP000177445"/>
    </source>
</evidence>
<dbReference type="CDD" id="cd00141">
    <property type="entry name" value="NT_POLXc"/>
    <property type="match status" value="1"/>
</dbReference>
<dbReference type="InterPro" id="IPR043519">
    <property type="entry name" value="NT_sf"/>
</dbReference>
<evidence type="ECO:0000259" key="24">
    <source>
        <dbReference type="SMART" id="SM00483"/>
    </source>
</evidence>
<protein>
    <recommendedName>
        <fullName evidence="5">DNA polymerase beta</fullName>
        <ecNumber evidence="3">2.7.7.7</ecNumber>
        <ecNumber evidence="4">4.2.99.18</ecNumber>
    </recommendedName>
    <alternativeName>
        <fullName evidence="16">5'-deoxyribose-phosphate lyase</fullName>
    </alternativeName>
    <alternativeName>
        <fullName evidence="17">AP lyase</fullName>
    </alternativeName>
</protein>
<dbReference type="GO" id="GO:0042578">
    <property type="term" value="F:phosphoric ester hydrolase activity"/>
    <property type="evidence" value="ECO:0007669"/>
    <property type="project" value="TreeGrafter"/>
</dbReference>
<dbReference type="PIRSF" id="PIRSF005047">
    <property type="entry name" value="UCP005047_YshC"/>
    <property type="match status" value="1"/>
</dbReference>
<dbReference type="STRING" id="1874317.BKP64_04205"/>
<dbReference type="InterPro" id="IPR029398">
    <property type="entry name" value="PolB_thumb"/>
</dbReference>
<sequence length="574" mass="65297">MPVHNNEIADIFEELADLLEIEDANPFRVRAYRNGARTVRSCGKSMHDLLNQKKDLSTLPDIGEDLAEKIKVIVETGKLPLLEEIESRTPSALSDLMKIEGLGPKRVKTLYKELRIKSLDDLKRAALSGKIRELKGFGRKTEQRIRERVEHFAGEAPRTRLTEAEEIAATLVDYLRNTEGVKDVIVAGSYRRRMETVGDLDILVTTSRNSPVMDRFSDYDEVDEVVSKGKTRCTVHLRSGMQVDLRVVPQVSYGAALHYFTGSKAHNIAVRKLGVKKGYKINEYGVFRDDERIAGRTEEEVYEQVGLPYIPPELRENRGEIEAARDDRLPELIRLEDIRGDLHCHSNASDGHHSLKQMAKAGVECGYEYLSINDHSRHVTVAHGLDKKRLLEQIKEIDKLNERLDGIVLLKSIELDILENGSLDLPDSVLKELDFTVCAVHYKFNLSRSKQTQRILRAMDNPYFNILAHPSGRLINEREPYEVDLEKIMEAASERECILELNAHPDRLDLTDERCMMAREMGVKMSISTDSHSTSDLDFMRFGINQARRGWLEAKDVINTLGLAELKKLLMRDG</sequence>
<dbReference type="RefSeq" id="WP_070966430.1">
    <property type="nucleotide sequence ID" value="NZ_CP017715.1"/>
</dbReference>
<evidence type="ECO:0000313" key="25">
    <source>
        <dbReference type="EMBL" id="AOY87447.1"/>
    </source>
</evidence>
<evidence type="ECO:0000256" key="12">
    <source>
        <dbReference type="ARBA" id="ARBA00022843"/>
    </source>
</evidence>
<comment type="cofactor">
    <cofactor evidence="1">
        <name>Mg(2+)</name>
        <dbReference type="ChEBI" id="CHEBI:18420"/>
    </cofactor>
</comment>
<dbReference type="GO" id="GO:0008270">
    <property type="term" value="F:zinc ion binding"/>
    <property type="evidence" value="ECO:0007669"/>
    <property type="project" value="TreeGrafter"/>
</dbReference>
<evidence type="ECO:0000256" key="10">
    <source>
        <dbReference type="ARBA" id="ARBA00022705"/>
    </source>
</evidence>
<evidence type="ECO:0000256" key="15">
    <source>
        <dbReference type="ARBA" id="ARBA00023204"/>
    </source>
</evidence>
<feature type="domain" description="Helix-hairpin-helix DNA-binding motif class 1" evidence="22">
    <location>
        <begin position="54"/>
        <end position="73"/>
    </location>
</feature>
<evidence type="ECO:0000256" key="19">
    <source>
        <dbReference type="ARBA" id="ARBA00044678"/>
    </source>
</evidence>
<dbReference type="InterPro" id="IPR027421">
    <property type="entry name" value="DNA_pol_lamdba_lyase_dom_sf"/>
</dbReference>
<reference evidence="25 26" key="1">
    <citation type="submission" date="2016-10" db="EMBL/GenBank/DDBJ databases">
        <title>Marinobacter salinus sp. nov., a moderately halophilic bacterium isolated from a tidal flat environment.</title>
        <authorList>
            <person name="Park S.-J."/>
        </authorList>
    </citation>
    <scope>NUCLEOTIDE SEQUENCE [LARGE SCALE GENOMIC DNA]</scope>
    <source>
        <strain evidence="25 26">Hb8</strain>
    </source>
</reference>
<gene>
    <name evidence="25" type="ORF">BKP64_04205</name>
</gene>
<keyword evidence="13" id="KW-0239">DNA-directed DNA polymerase</keyword>
<dbReference type="InterPro" id="IPR002054">
    <property type="entry name" value="DNA-dir_DNA_pol_X"/>
</dbReference>
<evidence type="ECO:0000256" key="4">
    <source>
        <dbReference type="ARBA" id="ARBA00012720"/>
    </source>
</evidence>
<proteinExistence type="predicted"/>
<dbReference type="Gene3D" id="1.10.150.110">
    <property type="entry name" value="DNA polymerase beta, N-terminal domain-like"/>
    <property type="match status" value="1"/>
</dbReference>
<evidence type="ECO:0000259" key="22">
    <source>
        <dbReference type="SMART" id="SM00278"/>
    </source>
</evidence>
<evidence type="ECO:0000256" key="14">
    <source>
        <dbReference type="ARBA" id="ARBA00023053"/>
    </source>
</evidence>
<keyword evidence="26" id="KW-1185">Reference proteome</keyword>
<dbReference type="SUPFAM" id="SSF89550">
    <property type="entry name" value="PHP domain-like"/>
    <property type="match status" value="1"/>
</dbReference>
<comment type="function">
    <text evidence="20">Repair polymerase that plays a key role in base-excision repair. During this process, the damaged base is excised by specific DNA glycosylases, the DNA backbone is nicked at the abasic site by an apurinic/apyrimidic (AP) endonuclease, and POLB removes 5'-deoxyribose-phosphate from the preincised AP site acting as a 5'-deoxyribose-phosphate lyase (5'-dRP lyase); through its DNA polymerase activity, it adds one nucleotide to the 3' end of the arising single-nucleotide gap. Conducts 'gap-filling' DNA synthesis in a stepwise distributive fashion rather than in a processive fashion as for other DNA polymerases. It is also able to cleave sugar-phosphate bonds 3' to an intact AP site, acting as an AP lyase.</text>
</comment>
<dbReference type="FunFam" id="3.20.20.140:FF:000047">
    <property type="entry name" value="PHP domain-containing protein"/>
    <property type="match status" value="1"/>
</dbReference>
<dbReference type="Pfam" id="PF14791">
    <property type="entry name" value="DNA_pol_B_thumb"/>
    <property type="match status" value="1"/>
</dbReference>
<dbReference type="PANTHER" id="PTHR36928:SF1">
    <property type="entry name" value="PHOSPHATASE YCDX-RELATED"/>
    <property type="match status" value="1"/>
</dbReference>
<dbReference type="OrthoDB" id="9808747at2"/>
<comment type="catalytic activity">
    <reaction evidence="18">
        <text>2'-deoxyribonucleotide-(2'-deoxyribose 5'-phosphate)-2'-deoxyribonucleotide-DNA = a 3'-end 2'-deoxyribonucleotide-(2,3-dehydro-2,3-deoxyribose 5'-phosphate)-DNA + a 5'-end 5'-phospho-2'-deoxyribonucleoside-DNA + H(+)</text>
        <dbReference type="Rhea" id="RHEA:66592"/>
        <dbReference type="Rhea" id="RHEA-COMP:13180"/>
        <dbReference type="Rhea" id="RHEA-COMP:16897"/>
        <dbReference type="Rhea" id="RHEA-COMP:17067"/>
        <dbReference type="ChEBI" id="CHEBI:15378"/>
        <dbReference type="ChEBI" id="CHEBI:136412"/>
        <dbReference type="ChEBI" id="CHEBI:157695"/>
        <dbReference type="ChEBI" id="CHEBI:167181"/>
        <dbReference type="EC" id="4.2.99.18"/>
    </reaction>
</comment>
<evidence type="ECO:0000256" key="9">
    <source>
        <dbReference type="ARBA" id="ARBA00022695"/>
    </source>
</evidence>
<keyword evidence="12" id="KW-0832">Ubl conjugation</keyword>
<feature type="domain" description="Polymerase/histidinol phosphatase N-terminal" evidence="23">
    <location>
        <begin position="340"/>
        <end position="419"/>
    </location>
</feature>
<dbReference type="GO" id="GO:0003887">
    <property type="term" value="F:DNA-directed DNA polymerase activity"/>
    <property type="evidence" value="ECO:0007669"/>
    <property type="project" value="UniProtKB-KW"/>
</dbReference>
<keyword evidence="7" id="KW-0237">DNA synthesis</keyword>
<dbReference type="SUPFAM" id="SSF47802">
    <property type="entry name" value="DNA polymerase beta, N-terminal domain-like"/>
    <property type="match status" value="1"/>
</dbReference>
<dbReference type="InterPro" id="IPR016195">
    <property type="entry name" value="Pol/histidinol_Pase-like"/>
</dbReference>
<accession>A0A1D9GIH7</accession>
<dbReference type="Proteomes" id="UP000177445">
    <property type="component" value="Chromosome"/>
</dbReference>
<dbReference type="InterPro" id="IPR050243">
    <property type="entry name" value="PHP_phosphatase"/>
</dbReference>
<keyword evidence="14" id="KW-0915">Sodium</keyword>
<dbReference type="EMBL" id="CP017715">
    <property type="protein sequence ID" value="AOY87447.1"/>
    <property type="molecule type" value="Genomic_DNA"/>
</dbReference>
<dbReference type="SMART" id="SM00481">
    <property type="entry name" value="POLIIIAc"/>
    <property type="match status" value="1"/>
</dbReference>
<comment type="subcellular location">
    <subcellularLocation>
        <location evidence="2">Cytoplasm</location>
    </subcellularLocation>
</comment>
<dbReference type="InterPro" id="IPR037160">
    <property type="entry name" value="DNA_Pol_thumb_sf"/>
</dbReference>
<dbReference type="InterPro" id="IPR047967">
    <property type="entry name" value="PolX_PHP"/>
</dbReference>
<keyword evidence="8" id="KW-0808">Transferase</keyword>
<evidence type="ECO:0000256" key="20">
    <source>
        <dbReference type="ARBA" id="ARBA00045548"/>
    </source>
</evidence>
<dbReference type="InterPro" id="IPR028207">
    <property type="entry name" value="DNA_pol_B_palm_palm"/>
</dbReference>
<evidence type="ECO:0000256" key="8">
    <source>
        <dbReference type="ARBA" id="ARBA00022679"/>
    </source>
</evidence>
<evidence type="ECO:0000256" key="2">
    <source>
        <dbReference type="ARBA" id="ARBA00004496"/>
    </source>
</evidence>
<feature type="domain" description="Helix-hairpin-helix DNA-binding motif class 1" evidence="22">
    <location>
        <begin position="94"/>
        <end position="113"/>
    </location>
</feature>
<dbReference type="NCBIfam" id="NF006375">
    <property type="entry name" value="PRK08609.1"/>
    <property type="match status" value="1"/>
</dbReference>
<dbReference type="SMART" id="SM00483">
    <property type="entry name" value="POLXc"/>
    <property type="match status" value="1"/>
</dbReference>
<dbReference type="EC" id="4.2.99.18" evidence="4"/>
<evidence type="ECO:0000259" key="23">
    <source>
        <dbReference type="SMART" id="SM00481"/>
    </source>
</evidence>
<dbReference type="GO" id="GO:0003677">
    <property type="term" value="F:DNA binding"/>
    <property type="evidence" value="ECO:0007669"/>
    <property type="project" value="InterPro"/>
</dbReference>
<dbReference type="PRINTS" id="PR00870">
    <property type="entry name" value="DNAPOLXBETA"/>
</dbReference>